<evidence type="ECO:0000313" key="4">
    <source>
        <dbReference type="Proteomes" id="UP001268819"/>
    </source>
</evidence>
<accession>A0ABU1Q2B4</accession>
<organism evidence="3 4">
    <name type="scientific">Saccharothrix longispora</name>
    <dbReference type="NCBI Taxonomy" id="33920"/>
    <lineage>
        <taxon>Bacteria</taxon>
        <taxon>Bacillati</taxon>
        <taxon>Actinomycetota</taxon>
        <taxon>Actinomycetes</taxon>
        <taxon>Pseudonocardiales</taxon>
        <taxon>Pseudonocardiaceae</taxon>
        <taxon>Saccharothrix</taxon>
    </lineage>
</organism>
<sequence length="235" mass="24743">MICPKCHDLMKTISRGSVHVEQCERCHGVFLDGGELEQIIAAERAHYALPHQPGGAPGSPPAYSPAPYSPAPMTPVPPAPVPLAPVQAEVERPPVEQGPVEQGPVEQPTQLAITAPSDETRVARVESGEQVAEREAAPVTEERPEGARSEGARSEGAQAPPPVEQQAPPVEQGPPPPYQPPPAYQPAPGPPAPGAVPAYQPPPGSAPPPPVHPGYYGQPGYPPPRRRSFLEELLD</sequence>
<feature type="compositionally biased region" description="Pro residues" evidence="1">
    <location>
        <begin position="58"/>
        <end position="69"/>
    </location>
</feature>
<proteinExistence type="predicted"/>
<dbReference type="RefSeq" id="WP_310310085.1">
    <property type="nucleotide sequence ID" value="NZ_BAAAXB010000001.1"/>
</dbReference>
<reference evidence="3 4" key="1">
    <citation type="submission" date="2023-07" db="EMBL/GenBank/DDBJ databases">
        <title>Sequencing the genomes of 1000 actinobacteria strains.</title>
        <authorList>
            <person name="Klenk H.-P."/>
        </authorList>
    </citation>
    <scope>NUCLEOTIDE SEQUENCE [LARGE SCALE GENOMIC DNA]</scope>
    <source>
        <strain evidence="3 4">DSM 43749</strain>
    </source>
</reference>
<dbReference type="PRINTS" id="PR01217">
    <property type="entry name" value="PRICHEXTENSN"/>
</dbReference>
<feature type="region of interest" description="Disordered" evidence="1">
    <location>
        <begin position="50"/>
        <end position="69"/>
    </location>
</feature>
<comment type="caution">
    <text evidence="3">The sequence shown here is derived from an EMBL/GenBank/DDBJ whole genome shotgun (WGS) entry which is preliminary data.</text>
</comment>
<dbReference type="Pfam" id="PF13453">
    <property type="entry name" value="Zn_ribbon_TFIIB"/>
    <property type="match status" value="1"/>
</dbReference>
<feature type="compositionally biased region" description="Basic and acidic residues" evidence="1">
    <location>
        <begin position="118"/>
        <end position="153"/>
    </location>
</feature>
<protein>
    <submittedName>
        <fullName evidence="3">Zn-finger nucleic acid-binding protein</fullName>
    </submittedName>
</protein>
<gene>
    <name evidence="3" type="ORF">J2S66_005415</name>
</gene>
<evidence type="ECO:0000256" key="1">
    <source>
        <dbReference type="SAM" id="MobiDB-lite"/>
    </source>
</evidence>
<name>A0ABU1Q2B4_9PSEU</name>
<feature type="region of interest" description="Disordered" evidence="1">
    <location>
        <begin position="91"/>
        <end position="235"/>
    </location>
</feature>
<feature type="domain" description="Transcription factor zinc-finger" evidence="2">
    <location>
        <begin position="2"/>
        <end position="41"/>
    </location>
</feature>
<keyword evidence="4" id="KW-1185">Reference proteome</keyword>
<evidence type="ECO:0000259" key="2">
    <source>
        <dbReference type="Pfam" id="PF13453"/>
    </source>
</evidence>
<feature type="compositionally biased region" description="Pro residues" evidence="1">
    <location>
        <begin position="171"/>
        <end position="212"/>
    </location>
</feature>
<evidence type="ECO:0000313" key="3">
    <source>
        <dbReference type="EMBL" id="MDR6597031.1"/>
    </source>
</evidence>
<dbReference type="Proteomes" id="UP001268819">
    <property type="component" value="Unassembled WGS sequence"/>
</dbReference>
<dbReference type="EMBL" id="JAVDSG010000001">
    <property type="protein sequence ID" value="MDR6597031.1"/>
    <property type="molecule type" value="Genomic_DNA"/>
</dbReference>
<dbReference type="InterPro" id="IPR027392">
    <property type="entry name" value="TF_Znf"/>
</dbReference>